<protein>
    <recommendedName>
        <fullName evidence="2">Trichothecene 3-O-acetyltransferase-like N-terminal domain-containing protein</fullName>
    </recommendedName>
</protein>
<dbReference type="GO" id="GO:0016740">
    <property type="term" value="F:transferase activity"/>
    <property type="evidence" value="ECO:0007669"/>
    <property type="project" value="UniProtKB-KW"/>
</dbReference>
<dbReference type="Pfam" id="PF22664">
    <property type="entry name" value="TRI-like_N"/>
    <property type="match status" value="1"/>
</dbReference>
<keyword evidence="1" id="KW-0808">Transferase</keyword>
<feature type="domain" description="Trichothecene 3-O-acetyltransferase-like N-terminal" evidence="2">
    <location>
        <begin position="26"/>
        <end position="172"/>
    </location>
</feature>
<dbReference type="Proteomes" id="UP000799438">
    <property type="component" value="Unassembled WGS sequence"/>
</dbReference>
<organism evidence="3 4">
    <name type="scientific">Aplosporella prunicola CBS 121167</name>
    <dbReference type="NCBI Taxonomy" id="1176127"/>
    <lineage>
        <taxon>Eukaryota</taxon>
        <taxon>Fungi</taxon>
        <taxon>Dikarya</taxon>
        <taxon>Ascomycota</taxon>
        <taxon>Pezizomycotina</taxon>
        <taxon>Dothideomycetes</taxon>
        <taxon>Dothideomycetes incertae sedis</taxon>
        <taxon>Botryosphaeriales</taxon>
        <taxon>Aplosporellaceae</taxon>
        <taxon>Aplosporella</taxon>
    </lineage>
</organism>
<dbReference type="AlphaFoldDB" id="A0A6A6AWR7"/>
<accession>A0A6A6AWR7</accession>
<dbReference type="EMBL" id="ML995522">
    <property type="protein sequence ID" value="KAF2136389.1"/>
    <property type="molecule type" value="Genomic_DNA"/>
</dbReference>
<keyword evidence="4" id="KW-1185">Reference proteome</keyword>
<gene>
    <name evidence="3" type="ORF">K452DRAFT_362549</name>
</gene>
<reference evidence="3" key="1">
    <citation type="journal article" date="2020" name="Stud. Mycol.">
        <title>101 Dothideomycetes genomes: a test case for predicting lifestyles and emergence of pathogens.</title>
        <authorList>
            <person name="Haridas S."/>
            <person name="Albert R."/>
            <person name="Binder M."/>
            <person name="Bloem J."/>
            <person name="Labutti K."/>
            <person name="Salamov A."/>
            <person name="Andreopoulos B."/>
            <person name="Baker S."/>
            <person name="Barry K."/>
            <person name="Bills G."/>
            <person name="Bluhm B."/>
            <person name="Cannon C."/>
            <person name="Castanera R."/>
            <person name="Culley D."/>
            <person name="Daum C."/>
            <person name="Ezra D."/>
            <person name="Gonzalez J."/>
            <person name="Henrissat B."/>
            <person name="Kuo A."/>
            <person name="Liang C."/>
            <person name="Lipzen A."/>
            <person name="Lutzoni F."/>
            <person name="Magnuson J."/>
            <person name="Mondo S."/>
            <person name="Nolan M."/>
            <person name="Ohm R."/>
            <person name="Pangilinan J."/>
            <person name="Park H.-J."/>
            <person name="Ramirez L."/>
            <person name="Alfaro M."/>
            <person name="Sun H."/>
            <person name="Tritt A."/>
            <person name="Yoshinaga Y."/>
            <person name="Zwiers L.-H."/>
            <person name="Turgeon B."/>
            <person name="Goodwin S."/>
            <person name="Spatafora J."/>
            <person name="Crous P."/>
            <person name="Grigoriev I."/>
        </authorList>
    </citation>
    <scope>NUCLEOTIDE SEQUENCE</scope>
    <source>
        <strain evidence="3">CBS 121167</strain>
    </source>
</reference>
<evidence type="ECO:0000313" key="3">
    <source>
        <dbReference type="EMBL" id="KAF2136389.1"/>
    </source>
</evidence>
<dbReference type="InterPro" id="IPR054710">
    <property type="entry name" value="Tri101-like_N"/>
</dbReference>
<sequence length="509" mass="57806">MQANQNNDYEVITLTAFDQINPRGWHQFCLCYPFPDKSEMNGAIFLLNHYLQNIANRFPYLCGMIAFTDTSKLKIELRYPKPPLDALRLQQFFTVNDLTAELSYEELTKDMMPRDRLEDRFWLNWTSPNPEEYDAYVMNIQANLLQGGLVLSFSFYRGAMDIDGINAVMHQLFREIRMGVDIDQPCSTGSARQQQFRNRMDIEFGTEQQQEYAQKVLAMGERPIPSPNQVASSPYPEINLQPPLPFFELGMHAIFTFSSGFVHRLYDAVGNCLRKQGKTITIDRKTCLAAFIWSDIMRVRAACRGSSFTSTAKIGFGTNARKVSGVHDLYIGNMMVPVLATSSLSHLIDNRESRNGEDDCPHYKIITRASLKIREAETAVNADYVKERYRQYATLPDPTIAINALSKAIDLSGAGVFFNSLLPLNNISMFPLPSYGKNAEFVRTVVENHAFAGMCTFLPRSAQFGNSDFNEHWEVSVGLAPAEMQRIMSDEKRGLKRWAKKVDVVVEGF</sequence>
<dbReference type="RefSeq" id="XP_033392107.1">
    <property type="nucleotide sequence ID" value="XM_033546511.1"/>
</dbReference>
<evidence type="ECO:0000256" key="1">
    <source>
        <dbReference type="ARBA" id="ARBA00022679"/>
    </source>
</evidence>
<dbReference type="GeneID" id="54304017"/>
<evidence type="ECO:0000259" key="2">
    <source>
        <dbReference type="Pfam" id="PF22664"/>
    </source>
</evidence>
<proteinExistence type="predicted"/>
<dbReference type="OrthoDB" id="1862401at2759"/>
<evidence type="ECO:0000313" key="4">
    <source>
        <dbReference type="Proteomes" id="UP000799438"/>
    </source>
</evidence>
<name>A0A6A6AWR7_9PEZI</name>
<dbReference type="InterPro" id="IPR023213">
    <property type="entry name" value="CAT-like_dom_sf"/>
</dbReference>
<dbReference type="Gene3D" id="3.30.559.10">
    <property type="entry name" value="Chloramphenicol acetyltransferase-like domain"/>
    <property type="match status" value="2"/>
</dbReference>